<evidence type="ECO:0000313" key="3">
    <source>
        <dbReference type="Proteomes" id="UP000001292"/>
    </source>
</evidence>
<organism evidence="3">
    <name type="scientific">Drosophila sechellia</name>
    <name type="common">Fruit fly</name>
    <dbReference type="NCBI Taxonomy" id="7238"/>
    <lineage>
        <taxon>Eukaryota</taxon>
        <taxon>Metazoa</taxon>
        <taxon>Ecdysozoa</taxon>
        <taxon>Arthropoda</taxon>
        <taxon>Hexapoda</taxon>
        <taxon>Insecta</taxon>
        <taxon>Pterygota</taxon>
        <taxon>Neoptera</taxon>
        <taxon>Endopterygota</taxon>
        <taxon>Diptera</taxon>
        <taxon>Brachycera</taxon>
        <taxon>Muscomorpha</taxon>
        <taxon>Ephydroidea</taxon>
        <taxon>Drosophilidae</taxon>
        <taxon>Drosophila</taxon>
        <taxon>Sophophora</taxon>
    </lineage>
</organism>
<sequence length="72" mass="7709">MGLSILPLAALLAGTLFTVGIAVLSVVVIAVRRRRGQGARNMCDDKDKHLGGSLQHTHGHVEVTQIPWQGIK</sequence>
<dbReference type="EMBL" id="CH480821">
    <property type="protein sequence ID" value="EDW55037.1"/>
    <property type="molecule type" value="Genomic_DNA"/>
</dbReference>
<gene>
    <name evidence="2" type="primary">Dsec\GM19522</name>
    <name evidence="2" type="ORF">Dsec_GM19522</name>
</gene>
<name>B4I494_DROSE</name>
<feature type="transmembrane region" description="Helical" evidence="1">
    <location>
        <begin position="6"/>
        <end position="31"/>
    </location>
</feature>
<keyword evidence="1" id="KW-0472">Membrane</keyword>
<evidence type="ECO:0000256" key="1">
    <source>
        <dbReference type="SAM" id="Phobius"/>
    </source>
</evidence>
<dbReference type="Proteomes" id="UP000001292">
    <property type="component" value="Unassembled WGS sequence"/>
</dbReference>
<dbReference type="HOGENOM" id="CLU_2724917_0_0_1"/>
<keyword evidence="1" id="KW-0812">Transmembrane</keyword>
<proteinExistence type="predicted"/>
<reference evidence="2 3" key="1">
    <citation type="journal article" date="2007" name="Nature">
        <title>Evolution of genes and genomes on the Drosophila phylogeny.</title>
        <authorList>
            <consortium name="Drosophila 12 Genomes Consortium"/>
            <person name="Clark A.G."/>
            <person name="Eisen M.B."/>
            <person name="Smith D.R."/>
            <person name="Bergman C.M."/>
            <person name="Oliver B."/>
            <person name="Markow T.A."/>
            <person name="Kaufman T.C."/>
            <person name="Kellis M."/>
            <person name="Gelbart W."/>
            <person name="Iyer V.N."/>
            <person name="Pollard D.A."/>
            <person name="Sackton T.B."/>
            <person name="Larracuente A.M."/>
            <person name="Singh N.D."/>
            <person name="Abad J.P."/>
            <person name="Abt D.N."/>
            <person name="Adryan B."/>
            <person name="Aguade M."/>
            <person name="Akashi H."/>
            <person name="Anderson W.W."/>
            <person name="Aquadro C.F."/>
            <person name="Ardell D.H."/>
            <person name="Arguello R."/>
            <person name="Artieri C.G."/>
            <person name="Barbash D.A."/>
            <person name="Barker D."/>
            <person name="Barsanti P."/>
            <person name="Batterham P."/>
            <person name="Batzoglou S."/>
            <person name="Begun D."/>
            <person name="Bhutkar A."/>
            <person name="Blanco E."/>
            <person name="Bosak S.A."/>
            <person name="Bradley R.K."/>
            <person name="Brand A.D."/>
            <person name="Brent M.R."/>
            <person name="Brooks A.N."/>
            <person name="Brown R.H."/>
            <person name="Butlin R.K."/>
            <person name="Caggese C."/>
            <person name="Calvi B.R."/>
            <person name="Bernardo de Carvalho A."/>
            <person name="Caspi A."/>
            <person name="Castrezana S."/>
            <person name="Celniker S.E."/>
            <person name="Chang J.L."/>
            <person name="Chapple C."/>
            <person name="Chatterji S."/>
            <person name="Chinwalla A."/>
            <person name="Civetta A."/>
            <person name="Clifton S.W."/>
            <person name="Comeron J.M."/>
            <person name="Costello J.C."/>
            <person name="Coyne J.A."/>
            <person name="Daub J."/>
            <person name="David R.G."/>
            <person name="Delcher A.L."/>
            <person name="Delehaunty K."/>
            <person name="Do C.B."/>
            <person name="Ebling H."/>
            <person name="Edwards K."/>
            <person name="Eickbush T."/>
            <person name="Evans J.D."/>
            <person name="Filipski A."/>
            <person name="Findeiss S."/>
            <person name="Freyhult E."/>
            <person name="Fulton L."/>
            <person name="Fulton R."/>
            <person name="Garcia A.C."/>
            <person name="Gardiner A."/>
            <person name="Garfield D.A."/>
            <person name="Garvin B.E."/>
            <person name="Gibson G."/>
            <person name="Gilbert D."/>
            <person name="Gnerre S."/>
            <person name="Godfrey J."/>
            <person name="Good R."/>
            <person name="Gotea V."/>
            <person name="Gravely B."/>
            <person name="Greenberg A.J."/>
            <person name="Griffiths-Jones S."/>
            <person name="Gross S."/>
            <person name="Guigo R."/>
            <person name="Gustafson E.A."/>
            <person name="Haerty W."/>
            <person name="Hahn M.W."/>
            <person name="Halligan D.L."/>
            <person name="Halpern A.L."/>
            <person name="Halter G.M."/>
            <person name="Han M.V."/>
            <person name="Heger A."/>
            <person name="Hillier L."/>
            <person name="Hinrichs A.S."/>
            <person name="Holmes I."/>
            <person name="Hoskins R.A."/>
            <person name="Hubisz M.J."/>
            <person name="Hultmark D."/>
            <person name="Huntley M.A."/>
            <person name="Jaffe D.B."/>
            <person name="Jagadeeshan S."/>
            <person name="Jeck W.R."/>
            <person name="Johnson J."/>
            <person name="Jones C.D."/>
            <person name="Jordan W.C."/>
            <person name="Karpen G.H."/>
            <person name="Kataoka E."/>
            <person name="Keightley P.D."/>
            <person name="Kheradpour P."/>
            <person name="Kirkness E.F."/>
            <person name="Koerich L.B."/>
            <person name="Kristiansen K."/>
            <person name="Kudrna D."/>
            <person name="Kulathinal R.J."/>
            <person name="Kumar S."/>
            <person name="Kwok R."/>
            <person name="Lander E."/>
            <person name="Langley C.H."/>
            <person name="Lapoint R."/>
            <person name="Lazzaro B.P."/>
            <person name="Lee S.J."/>
            <person name="Levesque L."/>
            <person name="Li R."/>
            <person name="Lin C.F."/>
            <person name="Lin M.F."/>
            <person name="Lindblad-Toh K."/>
            <person name="Llopart A."/>
            <person name="Long M."/>
            <person name="Low L."/>
            <person name="Lozovsky E."/>
            <person name="Lu J."/>
            <person name="Luo M."/>
            <person name="Machado C.A."/>
            <person name="Makalowski W."/>
            <person name="Marzo M."/>
            <person name="Matsuda M."/>
            <person name="Matzkin L."/>
            <person name="McAllister B."/>
            <person name="McBride C.S."/>
            <person name="McKernan B."/>
            <person name="McKernan K."/>
            <person name="Mendez-Lago M."/>
            <person name="Minx P."/>
            <person name="Mollenhauer M.U."/>
            <person name="Montooth K."/>
            <person name="Mount S.M."/>
            <person name="Mu X."/>
            <person name="Myers E."/>
            <person name="Negre B."/>
            <person name="Newfeld S."/>
            <person name="Nielsen R."/>
            <person name="Noor M.A."/>
            <person name="O'Grady P."/>
            <person name="Pachter L."/>
            <person name="Papaceit M."/>
            <person name="Parisi M.J."/>
            <person name="Parisi M."/>
            <person name="Parts L."/>
            <person name="Pedersen J.S."/>
            <person name="Pesole G."/>
            <person name="Phillippy A.M."/>
            <person name="Ponting C.P."/>
            <person name="Pop M."/>
            <person name="Porcelli D."/>
            <person name="Powell J.R."/>
            <person name="Prohaska S."/>
            <person name="Pruitt K."/>
            <person name="Puig M."/>
            <person name="Quesneville H."/>
            <person name="Ram K.R."/>
            <person name="Rand D."/>
            <person name="Rasmussen M.D."/>
            <person name="Reed L.K."/>
            <person name="Reenan R."/>
            <person name="Reily A."/>
            <person name="Remington K.A."/>
            <person name="Rieger T.T."/>
            <person name="Ritchie M.G."/>
            <person name="Robin C."/>
            <person name="Rogers Y.H."/>
            <person name="Rohde C."/>
            <person name="Rozas J."/>
            <person name="Rubenfield M.J."/>
            <person name="Ruiz A."/>
            <person name="Russo S."/>
            <person name="Salzberg S.L."/>
            <person name="Sanchez-Gracia A."/>
            <person name="Saranga D.J."/>
            <person name="Sato H."/>
            <person name="Schaeffer S.W."/>
            <person name="Schatz M.C."/>
            <person name="Schlenke T."/>
            <person name="Schwartz R."/>
            <person name="Segarra C."/>
            <person name="Singh R.S."/>
            <person name="Sirot L."/>
            <person name="Sirota M."/>
            <person name="Sisneros N.B."/>
            <person name="Smith C.D."/>
            <person name="Smith T.F."/>
            <person name="Spieth J."/>
            <person name="Stage D.E."/>
            <person name="Stark A."/>
            <person name="Stephan W."/>
            <person name="Strausberg R.L."/>
            <person name="Strempel S."/>
            <person name="Sturgill D."/>
            <person name="Sutton G."/>
            <person name="Sutton G.G."/>
            <person name="Tao W."/>
            <person name="Teichmann S."/>
            <person name="Tobari Y.N."/>
            <person name="Tomimura Y."/>
            <person name="Tsolas J.M."/>
            <person name="Valente V.L."/>
            <person name="Venter E."/>
            <person name="Venter J.C."/>
            <person name="Vicario S."/>
            <person name="Vieira F.G."/>
            <person name="Vilella A.J."/>
            <person name="Villasante A."/>
            <person name="Walenz B."/>
            <person name="Wang J."/>
            <person name="Wasserman M."/>
            <person name="Watts T."/>
            <person name="Wilson D."/>
            <person name="Wilson R.K."/>
            <person name="Wing R.A."/>
            <person name="Wolfner M.F."/>
            <person name="Wong A."/>
            <person name="Wong G.K."/>
            <person name="Wu C.I."/>
            <person name="Wu G."/>
            <person name="Yamamoto D."/>
            <person name="Yang H.P."/>
            <person name="Yang S.P."/>
            <person name="Yorke J.A."/>
            <person name="Yoshida K."/>
            <person name="Zdobnov E."/>
            <person name="Zhang P."/>
            <person name="Zhang Y."/>
            <person name="Zimin A.V."/>
            <person name="Baldwin J."/>
            <person name="Abdouelleil A."/>
            <person name="Abdulkadir J."/>
            <person name="Abebe A."/>
            <person name="Abera B."/>
            <person name="Abreu J."/>
            <person name="Acer S.C."/>
            <person name="Aftuck L."/>
            <person name="Alexander A."/>
            <person name="An P."/>
            <person name="Anderson E."/>
            <person name="Anderson S."/>
            <person name="Arachi H."/>
            <person name="Azer M."/>
            <person name="Bachantsang P."/>
            <person name="Barry A."/>
            <person name="Bayul T."/>
            <person name="Berlin A."/>
            <person name="Bessette D."/>
            <person name="Bloom T."/>
            <person name="Blye J."/>
            <person name="Boguslavskiy L."/>
            <person name="Bonnet C."/>
            <person name="Boukhgalter B."/>
            <person name="Bourzgui I."/>
            <person name="Brown A."/>
            <person name="Cahill P."/>
            <person name="Channer S."/>
            <person name="Cheshatsang Y."/>
            <person name="Chuda L."/>
            <person name="Citroen M."/>
            <person name="Collymore A."/>
            <person name="Cooke P."/>
            <person name="Costello M."/>
            <person name="D'Aco K."/>
            <person name="Daza R."/>
            <person name="De Haan G."/>
            <person name="DeGray S."/>
            <person name="DeMaso C."/>
            <person name="Dhargay N."/>
            <person name="Dooley K."/>
            <person name="Dooley E."/>
            <person name="Doricent M."/>
            <person name="Dorje P."/>
            <person name="Dorjee K."/>
            <person name="Dupes A."/>
            <person name="Elong R."/>
            <person name="Falk J."/>
            <person name="Farina A."/>
            <person name="Faro S."/>
            <person name="Ferguson D."/>
            <person name="Fisher S."/>
            <person name="Foley C.D."/>
            <person name="Franke A."/>
            <person name="Friedrich D."/>
            <person name="Gadbois L."/>
            <person name="Gearin G."/>
            <person name="Gearin C.R."/>
            <person name="Giannoukos G."/>
            <person name="Goode T."/>
            <person name="Graham J."/>
            <person name="Grandbois E."/>
            <person name="Grewal S."/>
            <person name="Gyaltsen K."/>
            <person name="Hafez N."/>
            <person name="Hagos B."/>
            <person name="Hall J."/>
            <person name="Henson C."/>
            <person name="Hollinger A."/>
            <person name="Honan T."/>
            <person name="Huard M.D."/>
            <person name="Hughes L."/>
            <person name="Hurhula B."/>
            <person name="Husby M.E."/>
            <person name="Kamat A."/>
            <person name="Kanga B."/>
            <person name="Kashin S."/>
            <person name="Khazanovich D."/>
            <person name="Kisner P."/>
            <person name="Lance K."/>
            <person name="Lara M."/>
            <person name="Lee W."/>
            <person name="Lennon N."/>
            <person name="Letendre F."/>
            <person name="LeVine R."/>
            <person name="Lipovsky A."/>
            <person name="Liu X."/>
            <person name="Liu J."/>
            <person name="Liu S."/>
            <person name="Lokyitsang T."/>
            <person name="Lokyitsang Y."/>
            <person name="Lubonja R."/>
            <person name="Lui A."/>
            <person name="MacDonald P."/>
            <person name="Magnisalis V."/>
            <person name="Maru K."/>
            <person name="Matthews C."/>
            <person name="McCusker W."/>
            <person name="McDonough S."/>
            <person name="Mehta T."/>
            <person name="Meldrim J."/>
            <person name="Meneus L."/>
            <person name="Mihai O."/>
            <person name="Mihalev A."/>
            <person name="Mihova T."/>
            <person name="Mittelman R."/>
            <person name="Mlenga V."/>
            <person name="Montmayeur A."/>
            <person name="Mulrain L."/>
            <person name="Navidi A."/>
            <person name="Naylor J."/>
            <person name="Negash T."/>
            <person name="Nguyen T."/>
            <person name="Nguyen N."/>
            <person name="Nicol R."/>
            <person name="Norbu C."/>
            <person name="Norbu N."/>
            <person name="Novod N."/>
            <person name="O'Neill B."/>
            <person name="Osman S."/>
            <person name="Markiewicz E."/>
            <person name="Oyono O.L."/>
            <person name="Patti C."/>
            <person name="Phunkhang P."/>
            <person name="Pierre F."/>
            <person name="Priest M."/>
            <person name="Raghuraman S."/>
            <person name="Rege F."/>
            <person name="Reyes R."/>
            <person name="Rise C."/>
            <person name="Rogov P."/>
            <person name="Ross K."/>
            <person name="Ryan E."/>
            <person name="Settipalli S."/>
            <person name="Shea T."/>
            <person name="Sherpa N."/>
            <person name="Shi L."/>
            <person name="Shih D."/>
            <person name="Sparrow T."/>
            <person name="Spaulding J."/>
            <person name="Stalker J."/>
            <person name="Stange-Thomann N."/>
            <person name="Stavropoulos S."/>
            <person name="Stone C."/>
            <person name="Strader C."/>
            <person name="Tesfaye S."/>
            <person name="Thomson T."/>
            <person name="Thoulutsang Y."/>
            <person name="Thoulutsang D."/>
            <person name="Topham K."/>
            <person name="Topping I."/>
            <person name="Tsamla T."/>
            <person name="Vassiliev H."/>
            <person name="Vo A."/>
            <person name="Wangchuk T."/>
            <person name="Wangdi T."/>
            <person name="Weiand M."/>
            <person name="Wilkinson J."/>
            <person name="Wilson A."/>
            <person name="Yadav S."/>
            <person name="Young G."/>
            <person name="Yu Q."/>
            <person name="Zembek L."/>
            <person name="Zhong D."/>
            <person name="Zimmer A."/>
            <person name="Zwirko Z."/>
            <person name="Jaffe D.B."/>
            <person name="Alvarez P."/>
            <person name="Brockman W."/>
            <person name="Butler J."/>
            <person name="Chin C."/>
            <person name="Gnerre S."/>
            <person name="Grabherr M."/>
            <person name="Kleber M."/>
            <person name="Mauceli E."/>
            <person name="MacCallum I."/>
        </authorList>
    </citation>
    <scope>NUCLEOTIDE SEQUENCE [LARGE SCALE GENOMIC DNA]</scope>
    <source>
        <strain evidence="3">Rob3c / Tucson 14021-0248.25</strain>
    </source>
</reference>
<keyword evidence="1" id="KW-1133">Transmembrane helix</keyword>
<keyword evidence="3" id="KW-1185">Reference proteome</keyword>
<dbReference type="STRING" id="7238.B4I494"/>
<dbReference type="AlphaFoldDB" id="B4I494"/>
<protein>
    <submittedName>
        <fullName evidence="2">GM19522</fullName>
    </submittedName>
</protein>
<evidence type="ECO:0000313" key="2">
    <source>
        <dbReference type="EMBL" id="EDW55037.1"/>
    </source>
</evidence>
<accession>B4I494</accession>